<evidence type="ECO:0000256" key="1">
    <source>
        <dbReference type="ARBA" id="ARBA00006385"/>
    </source>
</evidence>
<dbReference type="VEuPathDB" id="MicrosporidiaDB:M896_010230"/>
<comment type="caution">
    <text evidence="2">The sequence shown here is derived from an EMBL/GenBank/DDBJ whole genome shotgun (WGS) entry which is preliminary data.</text>
</comment>
<evidence type="ECO:0000313" key="2">
    <source>
        <dbReference type="EMBL" id="KHN70372.1"/>
    </source>
</evidence>
<dbReference type="EMBL" id="JOKQ01000001">
    <property type="protein sequence ID" value="KHN70372.1"/>
    <property type="molecule type" value="Genomic_DNA"/>
</dbReference>
<dbReference type="AlphaFoldDB" id="A0A0B2UMT3"/>
<organism evidence="2 3">
    <name type="scientific">Ordospora colligata OC4</name>
    <dbReference type="NCBI Taxonomy" id="1354746"/>
    <lineage>
        <taxon>Eukaryota</taxon>
        <taxon>Fungi</taxon>
        <taxon>Fungi incertae sedis</taxon>
        <taxon>Microsporidia</taxon>
        <taxon>Ordosporidae</taxon>
        <taxon>Ordospora</taxon>
    </lineage>
</organism>
<evidence type="ECO:0000313" key="3">
    <source>
        <dbReference type="Proteomes" id="UP000031056"/>
    </source>
</evidence>
<dbReference type="InterPro" id="IPR011989">
    <property type="entry name" value="ARM-like"/>
</dbReference>
<dbReference type="SUPFAM" id="SSF48371">
    <property type="entry name" value="ARM repeat"/>
    <property type="match status" value="1"/>
</dbReference>
<dbReference type="GeneID" id="26260866"/>
<dbReference type="InterPro" id="IPR016024">
    <property type="entry name" value="ARM-type_fold"/>
</dbReference>
<dbReference type="Gene3D" id="1.25.10.10">
    <property type="entry name" value="Leucine-rich Repeat Variant"/>
    <property type="match status" value="1"/>
</dbReference>
<dbReference type="STRING" id="1354746.A0A0B2UMT3"/>
<protein>
    <submittedName>
        <fullName evidence="2">Cell differentiation protein Rcd1</fullName>
    </submittedName>
</protein>
<dbReference type="GO" id="GO:0030014">
    <property type="term" value="C:CCR4-NOT complex"/>
    <property type="evidence" value="ECO:0007669"/>
    <property type="project" value="InterPro"/>
</dbReference>
<dbReference type="OrthoDB" id="1183224at2759"/>
<sequence length="277" mass="31481">MMFTGVSTECSRQRLIEICENLVSNKTVYKRLEALFEELRKSPTMAFEVWSHDAMPIFLLQEVIAPYTIINTNKFSEENSSRLCMVLNILQILVGDTQIKHVFVDARFPYYIYRYLMISDIDSRHEVLRISSLGVIASLLKNGDQYVHKHLKITEIVPLLLKIVDIGPEESQLLSANVFTAIIGNDDGLSYACQTFDRFSAINMMFNSLASQSVGLKSTELLKAVLKVYIRLCAKPHIRTLLSSKRPDGLFSADIERFVSSDPEAKGLFRRFVDLLG</sequence>
<dbReference type="InParanoid" id="A0A0B2UMT3"/>
<dbReference type="FunCoup" id="A0A0B2UMT3">
    <property type="interactions" value="171"/>
</dbReference>
<dbReference type="InterPro" id="IPR007216">
    <property type="entry name" value="CNOT9"/>
</dbReference>
<dbReference type="Pfam" id="PF04078">
    <property type="entry name" value="Rcd1"/>
    <property type="match status" value="1"/>
</dbReference>
<dbReference type="HOGENOM" id="CLU_039962_2_2_1"/>
<dbReference type="GO" id="GO:0006402">
    <property type="term" value="P:mRNA catabolic process"/>
    <property type="evidence" value="ECO:0007669"/>
    <property type="project" value="InterPro"/>
</dbReference>
<gene>
    <name evidence="2" type="ORF">M896_010230</name>
</gene>
<comment type="similarity">
    <text evidence="1">Belongs to the CNOT9 family.</text>
</comment>
<dbReference type="PANTHER" id="PTHR12262">
    <property type="entry name" value="CCR4-NOT TRANSCRIPTION COMPLEX SUBUNIT 9"/>
    <property type="match status" value="1"/>
</dbReference>
<keyword evidence="3" id="KW-1185">Reference proteome</keyword>
<dbReference type="RefSeq" id="XP_014564414.1">
    <property type="nucleotide sequence ID" value="XM_014708928.1"/>
</dbReference>
<reference evidence="2 3" key="1">
    <citation type="journal article" date="2014" name="MBio">
        <title>The Ordospora colligata genome; evolution of extreme reduction in microsporidia and host-to-parasite horizontal gene transfer.</title>
        <authorList>
            <person name="Pombert J.-F."/>
            <person name="Haag K.L."/>
            <person name="Beidas S."/>
            <person name="Ebert D."/>
            <person name="Keeling P.J."/>
        </authorList>
    </citation>
    <scope>NUCLEOTIDE SEQUENCE [LARGE SCALE GENOMIC DNA]</scope>
    <source>
        <strain evidence="2 3">OC4</strain>
    </source>
</reference>
<proteinExistence type="inferred from homology"/>
<dbReference type="Proteomes" id="UP000031056">
    <property type="component" value="Unassembled WGS sequence"/>
</dbReference>
<accession>A0A0B2UMT3</accession>
<name>A0A0B2UMT3_9MICR</name>